<organism evidence="1 2">
    <name type="scientific">Bacillus subtilis</name>
    <dbReference type="NCBI Taxonomy" id="1423"/>
    <lineage>
        <taxon>Bacteria</taxon>
        <taxon>Bacillati</taxon>
        <taxon>Bacillota</taxon>
        <taxon>Bacilli</taxon>
        <taxon>Bacillales</taxon>
        <taxon>Bacillaceae</taxon>
        <taxon>Bacillus</taxon>
    </lineage>
</organism>
<comment type="caution">
    <text evidence="1">The sequence shown here is derived from an EMBL/GenBank/DDBJ whole genome shotgun (WGS) entry which is preliminary data.</text>
</comment>
<accession>A0A0D1IZ16</accession>
<sequence>MIAEQAPIAGGLSHPPTLPLYRMKARLAFVHMRNKKRGKETRASPFVFRKALHEG</sequence>
<dbReference type="AlphaFoldDB" id="A0A0D1IZ16"/>
<proteinExistence type="predicted"/>
<gene>
    <name evidence="1" type="ORF">SC09_contig4orf00042</name>
</gene>
<evidence type="ECO:0000313" key="2">
    <source>
        <dbReference type="Proteomes" id="UP000032247"/>
    </source>
</evidence>
<dbReference type="Proteomes" id="UP000032247">
    <property type="component" value="Unassembled WGS sequence"/>
</dbReference>
<dbReference type="PATRIC" id="fig|1423.173.peg.3835"/>
<dbReference type="EMBL" id="JXBC01000013">
    <property type="protein sequence ID" value="KIU05304.1"/>
    <property type="molecule type" value="Genomic_DNA"/>
</dbReference>
<name>A0A0D1IZ16_BACIU</name>
<evidence type="ECO:0000313" key="1">
    <source>
        <dbReference type="EMBL" id="KIU05304.1"/>
    </source>
</evidence>
<protein>
    <submittedName>
        <fullName evidence="1">Uncharacterized protein</fullName>
    </submittedName>
</protein>
<reference evidence="1 2" key="1">
    <citation type="submission" date="2014-12" db="EMBL/GenBank/DDBJ databases">
        <title>Comparative genome analysis of Bacillus coagulans HM-08, Clostridium butyricum HM-68, Bacillus subtilis HM-66 and Bacillus licheniformis BL-09.</title>
        <authorList>
            <person name="Zhang H."/>
        </authorList>
    </citation>
    <scope>NUCLEOTIDE SEQUENCE [LARGE SCALE GENOMIC DNA]</scope>
    <source>
        <strain evidence="1 2">HM-66</strain>
    </source>
</reference>